<dbReference type="InterPro" id="IPR009057">
    <property type="entry name" value="Homeodomain-like_sf"/>
</dbReference>
<dbReference type="Proteomes" id="UP000194137">
    <property type="component" value="Chromosome"/>
</dbReference>
<dbReference type="PANTHER" id="PTHR30055:SF234">
    <property type="entry name" value="HTH-TYPE TRANSCRIPTIONAL REGULATOR BETI"/>
    <property type="match status" value="1"/>
</dbReference>
<keyword evidence="3" id="KW-0804">Transcription</keyword>
<organism evidence="6 7">
    <name type="scientific">Pseudorhodoplanes sinuspersici</name>
    <dbReference type="NCBI Taxonomy" id="1235591"/>
    <lineage>
        <taxon>Bacteria</taxon>
        <taxon>Pseudomonadati</taxon>
        <taxon>Pseudomonadota</taxon>
        <taxon>Alphaproteobacteria</taxon>
        <taxon>Hyphomicrobiales</taxon>
        <taxon>Pseudorhodoplanes</taxon>
    </lineage>
</organism>
<feature type="domain" description="HTH tetR-type" evidence="5">
    <location>
        <begin position="14"/>
        <end position="74"/>
    </location>
</feature>
<evidence type="ECO:0000256" key="3">
    <source>
        <dbReference type="ARBA" id="ARBA00023163"/>
    </source>
</evidence>
<dbReference type="OrthoDB" id="8478851at2"/>
<evidence type="ECO:0000256" key="4">
    <source>
        <dbReference type="PROSITE-ProRule" id="PRU00335"/>
    </source>
</evidence>
<dbReference type="RefSeq" id="WP_086089791.1">
    <property type="nucleotide sequence ID" value="NZ_RAQD01000001.1"/>
</dbReference>
<keyword evidence="2 4" id="KW-0238">DNA-binding</keyword>
<dbReference type="FunFam" id="1.10.10.60:FF:000141">
    <property type="entry name" value="TetR family transcriptional regulator"/>
    <property type="match status" value="1"/>
</dbReference>
<dbReference type="PROSITE" id="PS50977">
    <property type="entry name" value="HTH_TETR_2"/>
    <property type="match status" value="1"/>
</dbReference>
<dbReference type="Gene3D" id="1.10.357.10">
    <property type="entry name" value="Tetracycline Repressor, domain 2"/>
    <property type="match status" value="1"/>
</dbReference>
<reference evidence="6 7" key="1">
    <citation type="submission" date="2017-05" db="EMBL/GenBank/DDBJ databases">
        <title>Full genome sequence of Pseudorhodoplanes sinuspersici.</title>
        <authorList>
            <person name="Dastgheib S.M.M."/>
            <person name="Shavandi M."/>
            <person name="Tirandaz H."/>
        </authorList>
    </citation>
    <scope>NUCLEOTIDE SEQUENCE [LARGE SCALE GENOMIC DNA]</scope>
    <source>
        <strain evidence="6 7">RIPI110</strain>
    </source>
</reference>
<dbReference type="Pfam" id="PF00440">
    <property type="entry name" value="TetR_N"/>
    <property type="match status" value="1"/>
</dbReference>
<dbReference type="GO" id="GO:0003700">
    <property type="term" value="F:DNA-binding transcription factor activity"/>
    <property type="evidence" value="ECO:0007669"/>
    <property type="project" value="TreeGrafter"/>
</dbReference>
<evidence type="ECO:0000259" key="5">
    <source>
        <dbReference type="PROSITE" id="PS50977"/>
    </source>
</evidence>
<sequence length="182" mass="20831">MSDITVATSRDREDERRDAIMAGAHACFLQYGFAKTSLDDIAQRAGISRPLIYRKFKNKEAILAALYDFKLNALYPQVEAVLAKRGSDKRETLLRMWEVLLLDAWAELIQIPMVSELFDACSRHVPELEKKHELRRIEYAQAVLGSHDLAEVFVLATKGLTKDLPSEAVLRRRLMILIDRFV</sequence>
<keyword evidence="1" id="KW-0805">Transcription regulation</keyword>
<evidence type="ECO:0000313" key="7">
    <source>
        <dbReference type="Proteomes" id="UP000194137"/>
    </source>
</evidence>
<gene>
    <name evidence="6" type="ORF">CAK95_21525</name>
</gene>
<proteinExistence type="predicted"/>
<dbReference type="AlphaFoldDB" id="A0A1W6ZVQ3"/>
<evidence type="ECO:0000313" key="6">
    <source>
        <dbReference type="EMBL" id="ARQ01396.1"/>
    </source>
</evidence>
<dbReference type="KEGG" id="psin:CAK95_21525"/>
<evidence type="ECO:0000256" key="2">
    <source>
        <dbReference type="ARBA" id="ARBA00023125"/>
    </source>
</evidence>
<dbReference type="InterPro" id="IPR001647">
    <property type="entry name" value="HTH_TetR"/>
</dbReference>
<name>A0A1W6ZVQ3_9HYPH</name>
<feature type="DNA-binding region" description="H-T-H motif" evidence="4">
    <location>
        <begin position="37"/>
        <end position="56"/>
    </location>
</feature>
<dbReference type="SUPFAM" id="SSF46689">
    <property type="entry name" value="Homeodomain-like"/>
    <property type="match status" value="1"/>
</dbReference>
<dbReference type="InterPro" id="IPR050109">
    <property type="entry name" value="HTH-type_TetR-like_transc_reg"/>
</dbReference>
<evidence type="ECO:0000256" key="1">
    <source>
        <dbReference type="ARBA" id="ARBA00023015"/>
    </source>
</evidence>
<dbReference type="GO" id="GO:0000976">
    <property type="term" value="F:transcription cis-regulatory region binding"/>
    <property type="evidence" value="ECO:0007669"/>
    <property type="project" value="TreeGrafter"/>
</dbReference>
<dbReference type="EMBL" id="CP021112">
    <property type="protein sequence ID" value="ARQ01396.1"/>
    <property type="molecule type" value="Genomic_DNA"/>
</dbReference>
<dbReference type="PRINTS" id="PR00455">
    <property type="entry name" value="HTHTETR"/>
</dbReference>
<dbReference type="PANTHER" id="PTHR30055">
    <property type="entry name" value="HTH-TYPE TRANSCRIPTIONAL REGULATOR RUTR"/>
    <property type="match status" value="1"/>
</dbReference>
<dbReference type="STRING" id="1235591.CAK95_21525"/>
<accession>A0A1W6ZVQ3</accession>
<keyword evidence="7" id="KW-1185">Reference proteome</keyword>
<protein>
    <submittedName>
        <fullName evidence="6">TetR family transcriptional regulator</fullName>
    </submittedName>
</protein>